<reference evidence="2 3" key="1">
    <citation type="submission" date="2018-11" db="EMBL/GenBank/DDBJ databases">
        <authorList>
            <consortium name="Pathogen Informatics"/>
        </authorList>
    </citation>
    <scope>NUCLEOTIDE SEQUENCE [LARGE SCALE GENOMIC DNA]</scope>
</reference>
<protein>
    <submittedName>
        <fullName evidence="2">Uncharacterized protein</fullName>
    </submittedName>
</protein>
<name>A0A3P7IXE5_STRVU</name>
<evidence type="ECO:0000313" key="3">
    <source>
        <dbReference type="Proteomes" id="UP000270094"/>
    </source>
</evidence>
<sequence length="87" mass="9755">MPVAKVQASETFGSSTRKEKSKDIPQGTFRLPCSADNITTKTGSHIIPVIDGIDYEEILHQALLLVNTRVKPRYSHWRDTGACQDER</sequence>
<evidence type="ECO:0000313" key="2">
    <source>
        <dbReference type="EMBL" id="VDM71839.1"/>
    </source>
</evidence>
<feature type="region of interest" description="Disordered" evidence="1">
    <location>
        <begin position="1"/>
        <end position="27"/>
    </location>
</feature>
<keyword evidence="3" id="KW-1185">Reference proteome</keyword>
<organism evidence="2 3">
    <name type="scientific">Strongylus vulgaris</name>
    <name type="common">Blood worm</name>
    <dbReference type="NCBI Taxonomy" id="40348"/>
    <lineage>
        <taxon>Eukaryota</taxon>
        <taxon>Metazoa</taxon>
        <taxon>Ecdysozoa</taxon>
        <taxon>Nematoda</taxon>
        <taxon>Chromadorea</taxon>
        <taxon>Rhabditida</taxon>
        <taxon>Rhabditina</taxon>
        <taxon>Rhabditomorpha</taxon>
        <taxon>Strongyloidea</taxon>
        <taxon>Strongylidae</taxon>
        <taxon>Strongylus</taxon>
    </lineage>
</organism>
<dbReference type="Proteomes" id="UP000270094">
    <property type="component" value="Unassembled WGS sequence"/>
</dbReference>
<proteinExistence type="predicted"/>
<dbReference type="AlphaFoldDB" id="A0A3P7IXE5"/>
<gene>
    <name evidence="2" type="ORF">SVUK_LOCUS6837</name>
</gene>
<dbReference type="EMBL" id="UYYB01022342">
    <property type="protein sequence ID" value="VDM71839.1"/>
    <property type="molecule type" value="Genomic_DNA"/>
</dbReference>
<evidence type="ECO:0000256" key="1">
    <source>
        <dbReference type="SAM" id="MobiDB-lite"/>
    </source>
</evidence>
<accession>A0A3P7IXE5</accession>